<proteinExistence type="predicted"/>
<gene>
    <name evidence="3" type="ORF">BN1723_013131</name>
</gene>
<dbReference type="EMBL" id="CVQI01015446">
    <property type="protein sequence ID" value="CRK23824.1"/>
    <property type="molecule type" value="Genomic_DNA"/>
</dbReference>
<dbReference type="AlphaFoldDB" id="A0A0G4LPG8"/>
<feature type="non-terminal residue" evidence="3">
    <location>
        <position position="125"/>
    </location>
</feature>
<sequence length="125" mass="13488">MDNSSNSQQVQPGGPDTALPTYHELSKLEAQPPQHVTPFASTSQPAGGSPNPDAIEAPGPAHLPGYGEASQSKPPRYERYKNEPPPGFSGRENQRWQYAHWIVVMTVFLGIGLGVGIYYGVVSSR</sequence>
<organism evidence="3 4">
    <name type="scientific">Verticillium longisporum</name>
    <name type="common">Verticillium dahliae var. longisporum</name>
    <dbReference type="NCBI Taxonomy" id="100787"/>
    <lineage>
        <taxon>Eukaryota</taxon>
        <taxon>Fungi</taxon>
        <taxon>Dikarya</taxon>
        <taxon>Ascomycota</taxon>
        <taxon>Pezizomycotina</taxon>
        <taxon>Sordariomycetes</taxon>
        <taxon>Hypocreomycetidae</taxon>
        <taxon>Glomerellales</taxon>
        <taxon>Plectosphaerellaceae</taxon>
        <taxon>Verticillium</taxon>
    </lineage>
</organism>
<name>A0A0G4LPG8_VERLO</name>
<evidence type="ECO:0000313" key="3">
    <source>
        <dbReference type="EMBL" id="CRK23824.1"/>
    </source>
</evidence>
<keyword evidence="2" id="KW-1133">Transmembrane helix</keyword>
<keyword evidence="2" id="KW-0472">Membrane</keyword>
<keyword evidence="2" id="KW-0812">Transmembrane</keyword>
<accession>A0A0G4LPG8</accession>
<protein>
    <submittedName>
        <fullName evidence="3">Uncharacterized protein</fullName>
    </submittedName>
</protein>
<reference evidence="4" key="1">
    <citation type="submission" date="2015-05" db="EMBL/GenBank/DDBJ databases">
        <authorList>
            <person name="Fogelqvist Johan"/>
        </authorList>
    </citation>
    <scope>NUCLEOTIDE SEQUENCE [LARGE SCALE GENOMIC DNA]</scope>
</reference>
<dbReference type="Proteomes" id="UP000045706">
    <property type="component" value="Unassembled WGS sequence"/>
</dbReference>
<evidence type="ECO:0000256" key="2">
    <source>
        <dbReference type="SAM" id="Phobius"/>
    </source>
</evidence>
<evidence type="ECO:0000256" key="1">
    <source>
        <dbReference type="SAM" id="MobiDB-lite"/>
    </source>
</evidence>
<feature type="transmembrane region" description="Helical" evidence="2">
    <location>
        <begin position="98"/>
        <end position="121"/>
    </location>
</feature>
<evidence type="ECO:0000313" key="4">
    <source>
        <dbReference type="Proteomes" id="UP000045706"/>
    </source>
</evidence>
<feature type="compositionally biased region" description="Polar residues" evidence="1">
    <location>
        <begin position="1"/>
        <end position="11"/>
    </location>
</feature>
<feature type="region of interest" description="Disordered" evidence="1">
    <location>
        <begin position="1"/>
        <end position="92"/>
    </location>
</feature>